<evidence type="ECO:0000313" key="3">
    <source>
        <dbReference type="EMBL" id="GFN95553.1"/>
    </source>
</evidence>
<evidence type="ECO:0000256" key="1">
    <source>
        <dbReference type="ARBA" id="ARBA00006066"/>
    </source>
</evidence>
<comment type="similarity">
    <text evidence="1">Belongs to the PIGL family.</text>
</comment>
<dbReference type="InterPro" id="IPR003737">
    <property type="entry name" value="GlcNAc_PI_deacetylase-related"/>
</dbReference>
<dbReference type="Gene3D" id="3.40.50.10320">
    <property type="entry name" value="LmbE-like"/>
    <property type="match status" value="1"/>
</dbReference>
<dbReference type="PANTHER" id="PTHR12993:SF11">
    <property type="entry name" value="N-ACETYLGLUCOSAMINYL-PHOSPHATIDYLINOSITOL DE-N-ACETYLASE"/>
    <property type="match status" value="1"/>
</dbReference>
<dbReference type="GO" id="GO:0000225">
    <property type="term" value="F:N-acetylglucosaminylphosphatidylinositol deacetylase activity"/>
    <property type="evidence" value="ECO:0007669"/>
    <property type="project" value="UniProtKB-EC"/>
</dbReference>
<dbReference type="SUPFAM" id="SSF102588">
    <property type="entry name" value="LmbE-like"/>
    <property type="match status" value="1"/>
</dbReference>
<comment type="caution">
    <text evidence="3">The sequence shown here is derived from an EMBL/GenBank/DDBJ whole genome shotgun (WGS) entry which is preliminary data.</text>
</comment>
<proteinExistence type="inferred from homology"/>
<keyword evidence="4" id="KW-1185">Reference proteome</keyword>
<dbReference type="EMBL" id="BLXT01002514">
    <property type="protein sequence ID" value="GFN95553.1"/>
    <property type="molecule type" value="Genomic_DNA"/>
</dbReference>
<evidence type="ECO:0000256" key="2">
    <source>
        <dbReference type="ARBA" id="ARBA00012176"/>
    </source>
</evidence>
<dbReference type="Proteomes" id="UP000735302">
    <property type="component" value="Unassembled WGS sequence"/>
</dbReference>
<reference evidence="3 4" key="1">
    <citation type="journal article" date="2021" name="Elife">
        <title>Chloroplast acquisition without the gene transfer in kleptoplastic sea slugs, Plakobranchus ocellatus.</title>
        <authorList>
            <person name="Maeda T."/>
            <person name="Takahashi S."/>
            <person name="Yoshida T."/>
            <person name="Shimamura S."/>
            <person name="Takaki Y."/>
            <person name="Nagai Y."/>
            <person name="Toyoda A."/>
            <person name="Suzuki Y."/>
            <person name="Arimoto A."/>
            <person name="Ishii H."/>
            <person name="Satoh N."/>
            <person name="Nishiyama T."/>
            <person name="Hasebe M."/>
            <person name="Maruyama T."/>
            <person name="Minagawa J."/>
            <person name="Obokata J."/>
            <person name="Shigenobu S."/>
        </authorList>
    </citation>
    <scope>NUCLEOTIDE SEQUENCE [LARGE SCALE GENOMIC DNA]</scope>
</reference>
<dbReference type="PANTHER" id="PTHR12993">
    <property type="entry name" value="N-ACETYLGLUCOSAMINYL-PHOSPHATIDYLINOSITOL DE-N-ACETYLASE-RELATED"/>
    <property type="match status" value="1"/>
</dbReference>
<accession>A0AAV3ZME4</accession>
<dbReference type="AlphaFoldDB" id="A0AAV3ZME4"/>
<dbReference type="InterPro" id="IPR024078">
    <property type="entry name" value="LmbE-like_dom_sf"/>
</dbReference>
<dbReference type="EC" id="3.5.1.89" evidence="2"/>
<organism evidence="3 4">
    <name type="scientific">Plakobranchus ocellatus</name>
    <dbReference type="NCBI Taxonomy" id="259542"/>
    <lineage>
        <taxon>Eukaryota</taxon>
        <taxon>Metazoa</taxon>
        <taxon>Spiralia</taxon>
        <taxon>Lophotrochozoa</taxon>
        <taxon>Mollusca</taxon>
        <taxon>Gastropoda</taxon>
        <taxon>Heterobranchia</taxon>
        <taxon>Euthyneura</taxon>
        <taxon>Panpulmonata</taxon>
        <taxon>Sacoglossa</taxon>
        <taxon>Placobranchoidea</taxon>
        <taxon>Plakobranchidae</taxon>
        <taxon>Plakobranchus</taxon>
    </lineage>
</organism>
<name>A0AAV3ZME4_9GAST</name>
<gene>
    <name evidence="3" type="ORF">PoB_002205900</name>
</gene>
<protein>
    <recommendedName>
        <fullName evidence="2">N-acetylglucosaminylphosphatidylinositol deacetylase</fullName>
        <ecNumber evidence="2">3.5.1.89</ecNumber>
    </recommendedName>
</protein>
<dbReference type="GO" id="GO:0005783">
    <property type="term" value="C:endoplasmic reticulum"/>
    <property type="evidence" value="ECO:0007669"/>
    <property type="project" value="TreeGrafter"/>
</dbReference>
<evidence type="ECO:0000313" key="4">
    <source>
        <dbReference type="Proteomes" id="UP000735302"/>
    </source>
</evidence>
<sequence>MLSARSWSGRGGALRTKAKERVVGLGNGGSRKNFCKSRNRILILTAHPDDECMFLSPAVISLCKQNEIFVLCATTGDYYKKGAVRQTELIEGCKILGVPEANVEILDNSAFPDDPHAVWDLVNLGGHVRKIINKFKPTYVFTFDDIGITGHPNHISVSVMSRQLAQAKGFSHGEVKFFELESVSLPRKYISFLDLPFNMGSNHLTFVLSVTDILRAQRAMCAHRSQMVWFRALYIIFSRYMVINTFCEVPT</sequence>
<dbReference type="Pfam" id="PF02585">
    <property type="entry name" value="PIG-L"/>
    <property type="match status" value="1"/>
</dbReference>